<name>A0ABW6KDU2_9BACI</name>
<organism evidence="2 3">
    <name type="scientific">Cytobacillus spartinae</name>
    <dbReference type="NCBI Taxonomy" id="3299023"/>
    <lineage>
        <taxon>Bacteria</taxon>
        <taxon>Bacillati</taxon>
        <taxon>Bacillota</taxon>
        <taxon>Bacilli</taxon>
        <taxon>Bacillales</taxon>
        <taxon>Bacillaceae</taxon>
        <taxon>Cytobacillus</taxon>
    </lineage>
</organism>
<protein>
    <submittedName>
        <fullName evidence="2">DegV family protein</fullName>
    </submittedName>
</protein>
<reference evidence="2 3" key="1">
    <citation type="submission" date="2024-08" db="EMBL/GenBank/DDBJ databases">
        <title>Two novel Cytobacillus novel species.</title>
        <authorList>
            <person name="Liu G."/>
        </authorList>
    </citation>
    <scope>NUCLEOTIDE SEQUENCE [LARGE SCALE GENOMIC DNA]</scope>
    <source>
        <strain evidence="2 3">FJAT-54145</strain>
    </source>
</reference>
<keyword evidence="1" id="KW-0446">Lipid-binding</keyword>
<dbReference type="PROSITE" id="PS51482">
    <property type="entry name" value="DEGV"/>
    <property type="match status" value="1"/>
</dbReference>
<accession>A0ABW6KDU2</accession>
<dbReference type="RefSeq" id="WP_389362371.1">
    <property type="nucleotide sequence ID" value="NZ_JBIACK010000009.1"/>
</dbReference>
<dbReference type="PANTHER" id="PTHR33434">
    <property type="entry name" value="DEGV DOMAIN-CONTAINING PROTEIN DR_1986-RELATED"/>
    <property type="match status" value="1"/>
</dbReference>
<comment type="caution">
    <text evidence="2">The sequence shown here is derived from an EMBL/GenBank/DDBJ whole genome shotgun (WGS) entry which is preliminary data.</text>
</comment>
<dbReference type="InterPro" id="IPR003797">
    <property type="entry name" value="DegV"/>
</dbReference>
<evidence type="ECO:0000256" key="1">
    <source>
        <dbReference type="ARBA" id="ARBA00023121"/>
    </source>
</evidence>
<dbReference type="Proteomes" id="UP001601059">
    <property type="component" value="Unassembled WGS sequence"/>
</dbReference>
<dbReference type="SUPFAM" id="SSF82549">
    <property type="entry name" value="DAK1/DegV-like"/>
    <property type="match status" value="1"/>
</dbReference>
<dbReference type="NCBIfam" id="TIGR00762">
    <property type="entry name" value="DegV"/>
    <property type="match status" value="1"/>
</dbReference>
<dbReference type="PANTHER" id="PTHR33434:SF2">
    <property type="entry name" value="FATTY ACID-BINDING PROTEIN TM_1468"/>
    <property type="match status" value="1"/>
</dbReference>
<dbReference type="Gene3D" id="3.30.1180.10">
    <property type="match status" value="1"/>
</dbReference>
<dbReference type="Pfam" id="PF02645">
    <property type="entry name" value="DegV"/>
    <property type="match status" value="1"/>
</dbReference>
<evidence type="ECO:0000313" key="3">
    <source>
        <dbReference type="Proteomes" id="UP001601059"/>
    </source>
</evidence>
<dbReference type="EMBL" id="JBIACK010000009">
    <property type="protein sequence ID" value="MFE8702404.1"/>
    <property type="molecule type" value="Genomic_DNA"/>
</dbReference>
<keyword evidence="3" id="KW-1185">Reference proteome</keyword>
<dbReference type="Gene3D" id="3.40.50.10170">
    <property type="match status" value="1"/>
</dbReference>
<dbReference type="InterPro" id="IPR043168">
    <property type="entry name" value="DegV_C"/>
</dbReference>
<evidence type="ECO:0000313" key="2">
    <source>
        <dbReference type="EMBL" id="MFE8702404.1"/>
    </source>
</evidence>
<sequence>MTKRIAWVTDSTASFLEQDEQWLKENHIHVIPLYVNFGNETFKEGIDITQEQFYERMSQTNEPITSSQPALGDFINLYQSLKENYDEAIIIHVSGELSGTYSTSIQAAEMVDFPVHSVDSWIGSFPLKFMVKEGIRLYKEGFSPTEIVDKLHALREKCRLILIPANLEQLRKSGRVSNFGSILGNLLQIKPLLAFKEGKVQIVEKIRTMKKAEAALLSRLADAYRNGIYDNIGLMYAGERNSIENLLQKIKDEYNDLKIDVLPLIPVAGVHTGVGTITLAWVEKE</sequence>
<proteinExistence type="predicted"/>
<gene>
    <name evidence="2" type="ORF">ACFYKX_17540</name>
</gene>
<dbReference type="InterPro" id="IPR050270">
    <property type="entry name" value="DegV_domain_contain"/>
</dbReference>